<gene>
    <name evidence="2" type="ORF">PPAR1163_LOCUS20950</name>
    <name evidence="3" type="ORF">PPAR1163_LOCUS20956</name>
</gene>
<feature type="compositionally biased region" description="Acidic residues" evidence="1">
    <location>
        <begin position="1"/>
        <end position="24"/>
    </location>
</feature>
<reference evidence="3" key="1">
    <citation type="submission" date="2021-01" db="EMBL/GenBank/DDBJ databases">
        <authorList>
            <person name="Corre E."/>
            <person name="Pelletier E."/>
            <person name="Niang G."/>
            <person name="Scheremetjew M."/>
            <person name="Finn R."/>
            <person name="Kale V."/>
            <person name="Holt S."/>
            <person name="Cochrane G."/>
            <person name="Meng A."/>
            <person name="Brown T."/>
            <person name="Cohen L."/>
        </authorList>
    </citation>
    <scope>NUCLEOTIDE SEQUENCE</scope>
    <source>
        <strain evidence="3">CCMP2877</strain>
    </source>
</reference>
<evidence type="ECO:0000313" key="2">
    <source>
        <dbReference type="EMBL" id="CAD9262567.1"/>
    </source>
</evidence>
<proteinExistence type="predicted"/>
<sequence>MPVSASDDDEDEDDDDDDDDDDDVGAGASARRCVWETPLTLSKQCIMMAYERALDLTAGSVATKLETTEMVRFGNKETDEIDPDIFVIPVPIHQHESGIVMGLPPDYDDGEGLVPALRRSLFSSGKDVQFQRRIRSLDLLCKLHEARVLDKGTLKQVCTAVRKGKPVSATLKERVEDALNDDDDDADDDD</sequence>
<accession>A0A6U4IZE0</accession>
<evidence type="ECO:0000313" key="3">
    <source>
        <dbReference type="EMBL" id="CAD9262573.1"/>
    </source>
</evidence>
<evidence type="ECO:0000256" key="1">
    <source>
        <dbReference type="SAM" id="MobiDB-lite"/>
    </source>
</evidence>
<dbReference type="AlphaFoldDB" id="A0A6U4IZE0"/>
<dbReference type="EMBL" id="HBGJ01033161">
    <property type="protein sequence ID" value="CAD9262573.1"/>
    <property type="molecule type" value="Transcribed_RNA"/>
</dbReference>
<organism evidence="3">
    <name type="scientific">Phaeomonas parva</name>
    <dbReference type="NCBI Taxonomy" id="124430"/>
    <lineage>
        <taxon>Eukaryota</taxon>
        <taxon>Sar</taxon>
        <taxon>Stramenopiles</taxon>
        <taxon>Ochrophyta</taxon>
        <taxon>Pinguiophyceae</taxon>
        <taxon>Pinguiochrysidales</taxon>
        <taxon>Pinguiochrysidaceae</taxon>
        <taxon>Phaeomonas</taxon>
    </lineage>
</organism>
<feature type="region of interest" description="Disordered" evidence="1">
    <location>
        <begin position="1"/>
        <end position="29"/>
    </location>
</feature>
<dbReference type="EMBL" id="HBGJ01033155">
    <property type="protein sequence ID" value="CAD9262567.1"/>
    <property type="molecule type" value="Transcribed_RNA"/>
</dbReference>
<protein>
    <submittedName>
        <fullName evidence="3">Uncharacterized protein</fullName>
    </submittedName>
</protein>
<name>A0A6U4IZE0_9STRA</name>